<dbReference type="EMBL" id="AJVK01014126">
    <property type="status" value="NOT_ANNOTATED_CDS"/>
    <property type="molecule type" value="Genomic_DNA"/>
</dbReference>
<proteinExistence type="predicted"/>
<feature type="signal peptide" evidence="2">
    <location>
        <begin position="1"/>
        <end position="16"/>
    </location>
</feature>
<accession>A0A1B0FY24</accession>
<evidence type="ECO:0000256" key="1">
    <source>
        <dbReference type="SAM" id="MobiDB-lite"/>
    </source>
</evidence>
<feature type="chain" id="PRO_5043478474" description="Protein lethal(3)malignant blood neoplasm 1" evidence="2">
    <location>
        <begin position="17"/>
        <end position="251"/>
    </location>
</feature>
<evidence type="ECO:0000313" key="4">
    <source>
        <dbReference type="Proteomes" id="UP000092462"/>
    </source>
</evidence>
<dbReference type="AlphaFoldDB" id="A0A1B0FY24"/>
<dbReference type="InterPro" id="IPR000618">
    <property type="entry name" value="Insect_cuticle"/>
</dbReference>
<feature type="compositionally biased region" description="Polar residues" evidence="1">
    <location>
        <begin position="149"/>
        <end position="165"/>
    </location>
</feature>
<name>A0A1B0FY24_PHLPP</name>
<feature type="compositionally biased region" description="Polar residues" evidence="1">
    <location>
        <begin position="200"/>
        <end position="251"/>
    </location>
</feature>
<feature type="region of interest" description="Disordered" evidence="1">
    <location>
        <begin position="149"/>
        <end position="251"/>
    </location>
</feature>
<keyword evidence="2" id="KW-0732">Signal</keyword>
<organism evidence="3 4">
    <name type="scientific">Phlebotomus papatasi</name>
    <name type="common">Sandfly</name>
    <dbReference type="NCBI Taxonomy" id="29031"/>
    <lineage>
        <taxon>Eukaryota</taxon>
        <taxon>Metazoa</taxon>
        <taxon>Ecdysozoa</taxon>
        <taxon>Arthropoda</taxon>
        <taxon>Hexapoda</taxon>
        <taxon>Insecta</taxon>
        <taxon>Pterygota</taxon>
        <taxon>Neoptera</taxon>
        <taxon>Endopterygota</taxon>
        <taxon>Diptera</taxon>
        <taxon>Nematocera</taxon>
        <taxon>Psychodoidea</taxon>
        <taxon>Psychodidae</taxon>
        <taxon>Phlebotomus</taxon>
        <taxon>Phlebotomus</taxon>
    </lineage>
</organism>
<dbReference type="Proteomes" id="UP000092462">
    <property type="component" value="Unassembled WGS sequence"/>
</dbReference>
<sequence length="251" mass="27343">MIKCIVFISTLMLVNAASKYYDGENRPYEFGFNIEGNQHRHEKKDENGIIMGEFGFITADNVYHVTVYATDADGHFKIISMKNIKLMGGPMAKNVAAAIDSMRSNFESSSPQGRAYNEDTTTTPQPFVIHSTASPTAPAAPIKELETTTVEPTTQKASNIQSCSNCKIPEPPRPSNVPFNQNSLPQQMPSLMDRLRPQEPSMNQGMNLNFIDQNSYNAGQGQDTSSGNLGNQDSTQGPQSPSSGAAKSSIK</sequence>
<keyword evidence="4" id="KW-1185">Reference proteome</keyword>
<evidence type="ECO:0008006" key="5">
    <source>
        <dbReference type="Google" id="ProtNLM"/>
    </source>
</evidence>
<reference evidence="3" key="1">
    <citation type="submission" date="2022-08" db="UniProtKB">
        <authorList>
            <consortium name="EnsemblMetazoa"/>
        </authorList>
    </citation>
    <scope>IDENTIFICATION</scope>
    <source>
        <strain evidence="3">Israel</strain>
    </source>
</reference>
<feature type="compositionally biased region" description="Polar residues" evidence="1">
    <location>
        <begin position="177"/>
        <end position="189"/>
    </location>
</feature>
<dbReference type="VEuPathDB" id="VectorBase:PPAPM1_011071"/>
<evidence type="ECO:0000256" key="2">
    <source>
        <dbReference type="SAM" id="SignalP"/>
    </source>
</evidence>
<dbReference type="Pfam" id="PF00379">
    <property type="entry name" value="Chitin_bind_4"/>
    <property type="match status" value="1"/>
</dbReference>
<dbReference type="EMBL" id="AJVK01014125">
    <property type="status" value="NOT_ANNOTATED_CDS"/>
    <property type="molecule type" value="Genomic_DNA"/>
</dbReference>
<protein>
    <recommendedName>
        <fullName evidence="5">Protein lethal(3)malignant blood neoplasm 1</fullName>
    </recommendedName>
</protein>
<dbReference type="VEuPathDB" id="VectorBase:PPAI005627"/>
<dbReference type="GO" id="GO:0042302">
    <property type="term" value="F:structural constituent of cuticle"/>
    <property type="evidence" value="ECO:0007669"/>
    <property type="project" value="UniProtKB-UniRule"/>
</dbReference>
<evidence type="ECO:0000313" key="3">
    <source>
        <dbReference type="EnsemblMetazoa" id="PPAI005627-PA"/>
    </source>
</evidence>
<dbReference type="EnsemblMetazoa" id="PPAI005627-RA">
    <property type="protein sequence ID" value="PPAI005627-PA"/>
    <property type="gene ID" value="PPAI005627"/>
</dbReference>
<dbReference type="PROSITE" id="PS51155">
    <property type="entry name" value="CHIT_BIND_RR_2"/>
    <property type="match status" value="1"/>
</dbReference>